<dbReference type="SUPFAM" id="SSF110857">
    <property type="entry name" value="Gamma-glutamyl cyclotransferase-like"/>
    <property type="match status" value="1"/>
</dbReference>
<dbReference type="EC" id="4.3.2.7" evidence="1"/>
<dbReference type="Gene3D" id="3.10.490.10">
    <property type="entry name" value="Gamma-glutamyl cyclotransferase-like"/>
    <property type="match status" value="1"/>
</dbReference>
<accession>A0A017T840</accession>
<dbReference type="CDD" id="cd06661">
    <property type="entry name" value="GGCT_like"/>
    <property type="match status" value="1"/>
</dbReference>
<name>A0A017T840_9BACT</name>
<dbReference type="RefSeq" id="WP_044241904.1">
    <property type="nucleotide sequence ID" value="NZ_ASRX01000024.1"/>
</dbReference>
<proteinExistence type="predicted"/>
<comment type="caution">
    <text evidence="3">The sequence shown here is derived from an EMBL/GenBank/DDBJ whole genome shotgun (WGS) entry which is preliminary data.</text>
</comment>
<dbReference type="STRING" id="1192034.CAP_3326"/>
<gene>
    <name evidence="3" type="ORF">CAP_3326</name>
</gene>
<sequence>MDREIWIFGYGSLVWRPAFTFKRRHPAYVVGWARRFWQGSTDHRGIPGAPGRVVTLVEEPGHRCWGMAYEVAPKDLDEVLAALDLREQGGYARLDLPLYLAGDEHPTRTATVYIATADNPAYLGPAPVSDIARQVLASHGPSGPNIEYVLRLAEALAAMEAEDEHVNELLRLVR</sequence>
<dbReference type="InterPro" id="IPR036568">
    <property type="entry name" value="GGCT-like_sf"/>
</dbReference>
<evidence type="ECO:0000256" key="2">
    <source>
        <dbReference type="ARBA" id="ARBA00023239"/>
    </source>
</evidence>
<dbReference type="PANTHER" id="PTHR12192">
    <property type="entry name" value="CATION TRANSPORT PROTEIN CHAC-RELATED"/>
    <property type="match status" value="1"/>
</dbReference>
<evidence type="ECO:0000256" key="1">
    <source>
        <dbReference type="ARBA" id="ARBA00012344"/>
    </source>
</evidence>
<dbReference type="Pfam" id="PF04752">
    <property type="entry name" value="ChaC"/>
    <property type="match status" value="1"/>
</dbReference>
<dbReference type="Proteomes" id="UP000019678">
    <property type="component" value="Unassembled WGS sequence"/>
</dbReference>
<keyword evidence="4" id="KW-1185">Reference proteome</keyword>
<dbReference type="PANTHER" id="PTHR12192:SF2">
    <property type="entry name" value="GLUTATHIONE-SPECIFIC GAMMA-GLUTAMYLCYCLOTRANSFERASE 2"/>
    <property type="match status" value="1"/>
</dbReference>
<evidence type="ECO:0000313" key="3">
    <source>
        <dbReference type="EMBL" id="EYF05409.1"/>
    </source>
</evidence>
<dbReference type="InterPro" id="IPR013024">
    <property type="entry name" value="GGCT-like"/>
</dbReference>
<protein>
    <recommendedName>
        <fullName evidence="1">glutathione-specific gamma-glutamylcyclotransferase</fullName>
        <ecNumber evidence="1">4.3.2.7</ecNumber>
    </recommendedName>
</protein>
<keyword evidence="2" id="KW-0456">Lyase</keyword>
<dbReference type="OrthoDB" id="9795692at2"/>
<reference evidence="3 4" key="1">
    <citation type="submission" date="2013-05" db="EMBL/GenBank/DDBJ databases">
        <title>Genome assembly of Chondromyces apiculatus DSM 436.</title>
        <authorList>
            <person name="Sharma G."/>
            <person name="Khatri I."/>
            <person name="Kaur C."/>
            <person name="Mayilraj S."/>
            <person name="Subramanian S."/>
        </authorList>
    </citation>
    <scope>NUCLEOTIDE SEQUENCE [LARGE SCALE GENOMIC DNA]</scope>
    <source>
        <strain evidence="3 4">DSM 436</strain>
    </source>
</reference>
<dbReference type="GO" id="GO:0061928">
    <property type="term" value="F:glutathione specific gamma-glutamylcyclotransferase activity"/>
    <property type="evidence" value="ECO:0007669"/>
    <property type="project" value="UniProtKB-EC"/>
</dbReference>
<dbReference type="GO" id="GO:0005737">
    <property type="term" value="C:cytoplasm"/>
    <property type="evidence" value="ECO:0007669"/>
    <property type="project" value="TreeGrafter"/>
</dbReference>
<dbReference type="eggNOG" id="COG3703">
    <property type="taxonomic scope" value="Bacteria"/>
</dbReference>
<dbReference type="EMBL" id="ASRX01000024">
    <property type="protein sequence ID" value="EYF05409.1"/>
    <property type="molecule type" value="Genomic_DNA"/>
</dbReference>
<organism evidence="3 4">
    <name type="scientific">Chondromyces apiculatus DSM 436</name>
    <dbReference type="NCBI Taxonomy" id="1192034"/>
    <lineage>
        <taxon>Bacteria</taxon>
        <taxon>Pseudomonadati</taxon>
        <taxon>Myxococcota</taxon>
        <taxon>Polyangia</taxon>
        <taxon>Polyangiales</taxon>
        <taxon>Polyangiaceae</taxon>
        <taxon>Chondromyces</taxon>
    </lineage>
</organism>
<dbReference type="GO" id="GO:0006751">
    <property type="term" value="P:glutathione catabolic process"/>
    <property type="evidence" value="ECO:0007669"/>
    <property type="project" value="InterPro"/>
</dbReference>
<dbReference type="AlphaFoldDB" id="A0A017T840"/>
<evidence type="ECO:0000313" key="4">
    <source>
        <dbReference type="Proteomes" id="UP000019678"/>
    </source>
</evidence>
<dbReference type="InterPro" id="IPR006840">
    <property type="entry name" value="ChaC"/>
</dbReference>